<dbReference type="GO" id="GO:0033619">
    <property type="term" value="P:membrane protein proteolysis"/>
    <property type="evidence" value="ECO:0007669"/>
    <property type="project" value="TreeGrafter"/>
</dbReference>
<dbReference type="Proteomes" id="UP000821866">
    <property type="component" value="Chromosome 1"/>
</dbReference>
<keyword evidence="1" id="KW-0472">Membrane</keyword>
<dbReference type="InterPro" id="IPR007369">
    <property type="entry name" value="Peptidase_A22B_SPP"/>
</dbReference>
<keyword evidence="1" id="KW-0812">Transmembrane</keyword>
<keyword evidence="3" id="KW-1185">Reference proteome</keyword>
<sequence length="211" mass="22903">MLISYCHTFDLFALGRRFYFYIACVSYGLGMVATFLALELMRNAQPALLYLVPFTIIPTITTAWSKGDLFAIWNGVKARMPPMVASPRDEPGISRDRNLTFQEGSSVGVGDSHGAANSMEAGASSYGADNLNFTEGAERAGAVLALPRHPSAAGFGCDECPTTEVLPASRKRFPRNLGYIPWEYRSVLGQHRRNGLRQHASDGHATGPSTA</sequence>
<dbReference type="VEuPathDB" id="VectorBase:LOC119184355"/>
<dbReference type="Pfam" id="PF04258">
    <property type="entry name" value="Peptidase_A22B"/>
    <property type="match status" value="1"/>
</dbReference>
<dbReference type="GO" id="GO:0030660">
    <property type="term" value="C:Golgi-associated vesicle membrane"/>
    <property type="evidence" value="ECO:0007669"/>
    <property type="project" value="TreeGrafter"/>
</dbReference>
<gene>
    <name evidence="2" type="ORF">HPB51_020156</name>
</gene>
<feature type="transmembrane region" description="Helical" evidence="1">
    <location>
        <begin position="18"/>
        <end position="40"/>
    </location>
</feature>
<evidence type="ECO:0000313" key="3">
    <source>
        <dbReference type="Proteomes" id="UP000821866"/>
    </source>
</evidence>
<name>A0A9J6F5U1_RHIMP</name>
<dbReference type="GO" id="GO:0005765">
    <property type="term" value="C:lysosomal membrane"/>
    <property type="evidence" value="ECO:0007669"/>
    <property type="project" value="TreeGrafter"/>
</dbReference>
<protein>
    <submittedName>
        <fullName evidence="2">Uncharacterized protein</fullName>
    </submittedName>
</protein>
<reference evidence="2" key="1">
    <citation type="journal article" date="2020" name="Cell">
        <title>Large-Scale Comparative Analyses of Tick Genomes Elucidate Their Genetic Diversity and Vector Capacities.</title>
        <authorList>
            <consortium name="Tick Genome and Microbiome Consortium (TIGMIC)"/>
            <person name="Jia N."/>
            <person name="Wang J."/>
            <person name="Shi W."/>
            <person name="Du L."/>
            <person name="Sun Y."/>
            <person name="Zhan W."/>
            <person name="Jiang J.F."/>
            <person name="Wang Q."/>
            <person name="Zhang B."/>
            <person name="Ji P."/>
            <person name="Bell-Sakyi L."/>
            <person name="Cui X.M."/>
            <person name="Yuan T.T."/>
            <person name="Jiang B.G."/>
            <person name="Yang W.F."/>
            <person name="Lam T.T."/>
            <person name="Chang Q.C."/>
            <person name="Ding S.J."/>
            <person name="Wang X.J."/>
            <person name="Zhu J.G."/>
            <person name="Ruan X.D."/>
            <person name="Zhao L."/>
            <person name="Wei J.T."/>
            <person name="Ye R.Z."/>
            <person name="Que T.C."/>
            <person name="Du C.H."/>
            <person name="Zhou Y.H."/>
            <person name="Cheng J.X."/>
            <person name="Dai P.F."/>
            <person name="Guo W.B."/>
            <person name="Han X.H."/>
            <person name="Huang E.J."/>
            <person name="Li L.F."/>
            <person name="Wei W."/>
            <person name="Gao Y.C."/>
            <person name="Liu J.Z."/>
            <person name="Shao H.Z."/>
            <person name="Wang X."/>
            <person name="Wang C.C."/>
            <person name="Yang T.C."/>
            <person name="Huo Q.B."/>
            <person name="Li W."/>
            <person name="Chen H.Y."/>
            <person name="Chen S.E."/>
            <person name="Zhou L.G."/>
            <person name="Ni X.B."/>
            <person name="Tian J.H."/>
            <person name="Sheng Y."/>
            <person name="Liu T."/>
            <person name="Pan Y.S."/>
            <person name="Xia L.Y."/>
            <person name="Li J."/>
            <person name="Zhao F."/>
            <person name="Cao W.C."/>
        </authorList>
    </citation>
    <scope>NUCLEOTIDE SEQUENCE</scope>
    <source>
        <strain evidence="2">Rmic-2018</strain>
    </source>
</reference>
<dbReference type="EMBL" id="JABSTU010000001">
    <property type="protein sequence ID" value="KAH8042043.1"/>
    <property type="molecule type" value="Genomic_DNA"/>
</dbReference>
<accession>A0A9J6F5U1</accession>
<dbReference type="PANTHER" id="PTHR12174:SF103">
    <property type="entry name" value="INTRAMEMBRANE PROTEASE (IMPAS) FAMILY"/>
    <property type="match status" value="1"/>
</dbReference>
<organism evidence="2 3">
    <name type="scientific">Rhipicephalus microplus</name>
    <name type="common">Cattle tick</name>
    <name type="synonym">Boophilus microplus</name>
    <dbReference type="NCBI Taxonomy" id="6941"/>
    <lineage>
        <taxon>Eukaryota</taxon>
        <taxon>Metazoa</taxon>
        <taxon>Ecdysozoa</taxon>
        <taxon>Arthropoda</taxon>
        <taxon>Chelicerata</taxon>
        <taxon>Arachnida</taxon>
        <taxon>Acari</taxon>
        <taxon>Parasitiformes</taxon>
        <taxon>Ixodida</taxon>
        <taxon>Ixodoidea</taxon>
        <taxon>Ixodidae</taxon>
        <taxon>Rhipicephalinae</taxon>
        <taxon>Rhipicephalus</taxon>
        <taxon>Boophilus</taxon>
    </lineage>
</organism>
<dbReference type="AlphaFoldDB" id="A0A9J6F5U1"/>
<dbReference type="GO" id="GO:0042500">
    <property type="term" value="F:aspartic endopeptidase activity, intramembrane cleaving"/>
    <property type="evidence" value="ECO:0007669"/>
    <property type="project" value="InterPro"/>
</dbReference>
<evidence type="ECO:0000256" key="1">
    <source>
        <dbReference type="SAM" id="Phobius"/>
    </source>
</evidence>
<dbReference type="GO" id="GO:0098554">
    <property type="term" value="C:cytoplasmic side of endoplasmic reticulum membrane"/>
    <property type="evidence" value="ECO:0007669"/>
    <property type="project" value="TreeGrafter"/>
</dbReference>
<comment type="caution">
    <text evidence="2">The sequence shown here is derived from an EMBL/GenBank/DDBJ whole genome shotgun (WGS) entry which is preliminary data.</text>
</comment>
<evidence type="ECO:0000313" key="2">
    <source>
        <dbReference type="EMBL" id="KAH8042043.1"/>
    </source>
</evidence>
<feature type="transmembrane region" description="Helical" evidence="1">
    <location>
        <begin position="47"/>
        <end position="64"/>
    </location>
</feature>
<dbReference type="GO" id="GO:0098553">
    <property type="term" value="C:lumenal side of endoplasmic reticulum membrane"/>
    <property type="evidence" value="ECO:0007669"/>
    <property type="project" value="TreeGrafter"/>
</dbReference>
<dbReference type="PANTHER" id="PTHR12174">
    <property type="entry name" value="SIGNAL PEPTIDE PEPTIDASE"/>
    <property type="match status" value="1"/>
</dbReference>
<reference evidence="2" key="2">
    <citation type="submission" date="2021-09" db="EMBL/GenBank/DDBJ databases">
        <authorList>
            <person name="Jia N."/>
            <person name="Wang J."/>
            <person name="Shi W."/>
            <person name="Du L."/>
            <person name="Sun Y."/>
            <person name="Zhan W."/>
            <person name="Jiang J."/>
            <person name="Wang Q."/>
            <person name="Zhang B."/>
            <person name="Ji P."/>
            <person name="Sakyi L.B."/>
            <person name="Cui X."/>
            <person name="Yuan T."/>
            <person name="Jiang B."/>
            <person name="Yang W."/>
            <person name="Lam T.T.-Y."/>
            <person name="Chang Q."/>
            <person name="Ding S."/>
            <person name="Wang X."/>
            <person name="Zhu J."/>
            <person name="Ruan X."/>
            <person name="Zhao L."/>
            <person name="Wei J."/>
            <person name="Que T."/>
            <person name="Du C."/>
            <person name="Cheng J."/>
            <person name="Dai P."/>
            <person name="Han X."/>
            <person name="Huang E."/>
            <person name="Gao Y."/>
            <person name="Liu J."/>
            <person name="Shao H."/>
            <person name="Ye R."/>
            <person name="Li L."/>
            <person name="Wei W."/>
            <person name="Wang X."/>
            <person name="Wang C."/>
            <person name="Huo Q."/>
            <person name="Li W."/>
            <person name="Guo W."/>
            <person name="Chen H."/>
            <person name="Chen S."/>
            <person name="Zhou L."/>
            <person name="Zhou L."/>
            <person name="Ni X."/>
            <person name="Tian J."/>
            <person name="Zhou Y."/>
            <person name="Sheng Y."/>
            <person name="Liu T."/>
            <person name="Pan Y."/>
            <person name="Xia L."/>
            <person name="Li J."/>
            <person name="Zhao F."/>
            <person name="Cao W."/>
        </authorList>
    </citation>
    <scope>NUCLEOTIDE SEQUENCE</scope>
    <source>
        <strain evidence="2">Rmic-2018</strain>
        <tissue evidence="2">Larvae</tissue>
    </source>
</reference>
<keyword evidence="1" id="KW-1133">Transmembrane helix</keyword>
<proteinExistence type="predicted"/>